<proteinExistence type="predicted"/>
<evidence type="ECO:0000259" key="1">
    <source>
        <dbReference type="Pfam" id="PF11716"/>
    </source>
</evidence>
<dbReference type="AlphaFoldDB" id="A0A1H3MZ95"/>
<dbReference type="STRING" id="137265.SAMN05421684_1695"/>
<dbReference type="SUPFAM" id="SSF109854">
    <property type="entry name" value="DinB/YfiT-like putative metalloenzymes"/>
    <property type="match status" value="1"/>
</dbReference>
<evidence type="ECO:0000313" key="3">
    <source>
        <dbReference type="Proteomes" id="UP000199632"/>
    </source>
</evidence>
<dbReference type="InterPro" id="IPR034660">
    <property type="entry name" value="DinB/YfiT-like"/>
</dbReference>
<dbReference type="OrthoDB" id="5185819at2"/>
<evidence type="ECO:0000313" key="2">
    <source>
        <dbReference type="EMBL" id="SDY81525.1"/>
    </source>
</evidence>
<dbReference type="InterPro" id="IPR017517">
    <property type="entry name" value="Maleyloyr_isom"/>
</dbReference>
<dbReference type="Proteomes" id="UP000199632">
    <property type="component" value="Unassembled WGS sequence"/>
</dbReference>
<dbReference type="RefSeq" id="WP_143049683.1">
    <property type="nucleotide sequence ID" value="NZ_BOND01000028.1"/>
</dbReference>
<dbReference type="InterPro" id="IPR024344">
    <property type="entry name" value="MDMPI_metal-binding"/>
</dbReference>
<sequence>MAIDTRPQSLSRRRAAEVAAAELRAFGAALASLDDTDWARPTDCPDWTVKDVVAHVCGQYEELSKPTVLLHRLRVARRRYPDKIALDGHNQVQIDELGGLPPAELFAHLQRNGPVALKRIRLMPGLFRRISTLRFFPESPLQESNLGYLADVILPRDTWMHRMELTRASGGVFDVDDHDHEIVSQVVRELDQGWQRPPLRLELTGPAGGVWAIGRGAPVESVTADTMAMMLHLSGRDGVELPKDSPLSAARVVF</sequence>
<dbReference type="GO" id="GO:0046872">
    <property type="term" value="F:metal ion binding"/>
    <property type="evidence" value="ECO:0007669"/>
    <property type="project" value="InterPro"/>
</dbReference>
<dbReference type="Pfam" id="PF11716">
    <property type="entry name" value="MDMPI_N"/>
    <property type="match status" value="1"/>
</dbReference>
<feature type="domain" description="Mycothiol-dependent maleylpyruvate isomerase metal-binding" evidence="1">
    <location>
        <begin position="20"/>
        <end position="162"/>
    </location>
</feature>
<keyword evidence="3" id="KW-1185">Reference proteome</keyword>
<reference evidence="3" key="1">
    <citation type="submission" date="2016-10" db="EMBL/GenBank/DDBJ databases">
        <authorList>
            <person name="Varghese N."/>
            <person name="Submissions S."/>
        </authorList>
    </citation>
    <scope>NUCLEOTIDE SEQUENCE [LARGE SCALE GENOMIC DNA]</scope>
    <source>
        <strain evidence="3">DSM 44718</strain>
    </source>
</reference>
<dbReference type="NCBIfam" id="TIGR03083">
    <property type="entry name" value="maleylpyruvate isomerase family mycothiol-dependent enzyme"/>
    <property type="match status" value="1"/>
</dbReference>
<name>A0A1H3MZ95_9ACTN</name>
<gene>
    <name evidence="2" type="ORF">SAMN05421684_1695</name>
</gene>
<dbReference type="Gene3D" id="1.20.120.450">
    <property type="entry name" value="dinb family like domain"/>
    <property type="match status" value="1"/>
</dbReference>
<accession>A0A1H3MZ95</accession>
<organism evidence="2 3">
    <name type="scientific">Asanoa ishikariensis</name>
    <dbReference type="NCBI Taxonomy" id="137265"/>
    <lineage>
        <taxon>Bacteria</taxon>
        <taxon>Bacillati</taxon>
        <taxon>Actinomycetota</taxon>
        <taxon>Actinomycetes</taxon>
        <taxon>Micromonosporales</taxon>
        <taxon>Micromonosporaceae</taxon>
        <taxon>Asanoa</taxon>
    </lineage>
</organism>
<dbReference type="EMBL" id="FNQB01000001">
    <property type="protein sequence ID" value="SDY81525.1"/>
    <property type="molecule type" value="Genomic_DNA"/>
</dbReference>
<protein>
    <submittedName>
        <fullName evidence="2">TIGR03083 family protein</fullName>
    </submittedName>
</protein>